<dbReference type="Proteomes" id="UP001060215">
    <property type="component" value="Chromosome 12"/>
</dbReference>
<reference evidence="1 2" key="1">
    <citation type="journal article" date="2022" name="Plant J.">
        <title>Chromosome-level genome of Camellia lanceoleosa provides a valuable resource for understanding genome evolution and self-incompatibility.</title>
        <authorList>
            <person name="Gong W."/>
            <person name="Xiao S."/>
            <person name="Wang L."/>
            <person name="Liao Z."/>
            <person name="Chang Y."/>
            <person name="Mo W."/>
            <person name="Hu G."/>
            <person name="Li W."/>
            <person name="Zhao G."/>
            <person name="Zhu H."/>
            <person name="Hu X."/>
            <person name="Ji K."/>
            <person name="Xiang X."/>
            <person name="Song Q."/>
            <person name="Yuan D."/>
            <person name="Jin S."/>
            <person name="Zhang L."/>
        </authorList>
    </citation>
    <scope>NUCLEOTIDE SEQUENCE [LARGE SCALE GENOMIC DNA]</scope>
    <source>
        <strain evidence="1">SQ_2022a</strain>
    </source>
</reference>
<evidence type="ECO:0000313" key="1">
    <source>
        <dbReference type="EMBL" id="KAI7995258.1"/>
    </source>
</evidence>
<accession>A0ACC0G432</accession>
<sequence>MVVAESSLEANDDNLRVEEQLCTPSYIQCLHGSAGHRLGISLTVNLSHLHNLVENNRSGIVVRGPNPHLTSTSNWAFIRPNIYKVQTNPNGFKDGIPNVLKSKKKALSLSTSMEGSFSTRSHILSETQGNIQLGKIQGINYKGKEAEVLEKMEDLELVDRARRKEKRKE</sequence>
<protein>
    <submittedName>
        <fullName evidence="1">Uncharacterized protein</fullName>
    </submittedName>
</protein>
<evidence type="ECO:0000313" key="2">
    <source>
        <dbReference type="Proteomes" id="UP001060215"/>
    </source>
</evidence>
<proteinExistence type="predicted"/>
<gene>
    <name evidence="1" type="ORF">LOK49_LG11G00531</name>
</gene>
<keyword evidence="2" id="KW-1185">Reference proteome</keyword>
<dbReference type="EMBL" id="CM045769">
    <property type="protein sequence ID" value="KAI7995258.1"/>
    <property type="molecule type" value="Genomic_DNA"/>
</dbReference>
<comment type="caution">
    <text evidence="1">The sequence shown here is derived from an EMBL/GenBank/DDBJ whole genome shotgun (WGS) entry which is preliminary data.</text>
</comment>
<name>A0ACC0G432_9ERIC</name>
<organism evidence="1 2">
    <name type="scientific">Camellia lanceoleosa</name>
    <dbReference type="NCBI Taxonomy" id="1840588"/>
    <lineage>
        <taxon>Eukaryota</taxon>
        <taxon>Viridiplantae</taxon>
        <taxon>Streptophyta</taxon>
        <taxon>Embryophyta</taxon>
        <taxon>Tracheophyta</taxon>
        <taxon>Spermatophyta</taxon>
        <taxon>Magnoliopsida</taxon>
        <taxon>eudicotyledons</taxon>
        <taxon>Gunneridae</taxon>
        <taxon>Pentapetalae</taxon>
        <taxon>asterids</taxon>
        <taxon>Ericales</taxon>
        <taxon>Theaceae</taxon>
        <taxon>Camellia</taxon>
    </lineage>
</organism>